<keyword evidence="2" id="KW-1185">Reference proteome</keyword>
<sequence length="101" mass="11709">MDDTRDSIAVPRIVRMVIKFHPLLTITSLIYRVILLQVWIEEEVSNQWKALKVYFQLTMRSLLDPIIEKMKNLSEALEMHLHNEVAKGQLKAKLVGSVIIP</sequence>
<proteinExistence type="predicted"/>
<protein>
    <submittedName>
        <fullName evidence="1">Uncharacterized protein</fullName>
    </submittedName>
</protein>
<evidence type="ECO:0000313" key="2">
    <source>
        <dbReference type="Proteomes" id="UP001054252"/>
    </source>
</evidence>
<evidence type="ECO:0000313" key="1">
    <source>
        <dbReference type="EMBL" id="GKV52794.1"/>
    </source>
</evidence>
<dbReference type="EMBL" id="BPVZ01000865">
    <property type="protein sequence ID" value="GKV52794.1"/>
    <property type="molecule type" value="Genomic_DNA"/>
</dbReference>
<dbReference type="AlphaFoldDB" id="A0AAV5MT69"/>
<comment type="caution">
    <text evidence="1">The sequence shown here is derived from an EMBL/GenBank/DDBJ whole genome shotgun (WGS) entry which is preliminary data.</text>
</comment>
<reference evidence="1 2" key="1">
    <citation type="journal article" date="2021" name="Commun. Biol.">
        <title>The genome of Shorea leprosula (Dipterocarpaceae) highlights the ecological relevance of drought in aseasonal tropical rainforests.</title>
        <authorList>
            <person name="Ng K.K.S."/>
            <person name="Kobayashi M.J."/>
            <person name="Fawcett J.A."/>
            <person name="Hatakeyama M."/>
            <person name="Paape T."/>
            <person name="Ng C.H."/>
            <person name="Ang C.C."/>
            <person name="Tnah L.H."/>
            <person name="Lee C.T."/>
            <person name="Nishiyama T."/>
            <person name="Sese J."/>
            <person name="O'Brien M.J."/>
            <person name="Copetti D."/>
            <person name="Mohd Noor M.I."/>
            <person name="Ong R.C."/>
            <person name="Putra M."/>
            <person name="Sireger I.Z."/>
            <person name="Indrioko S."/>
            <person name="Kosugi Y."/>
            <person name="Izuno A."/>
            <person name="Isagi Y."/>
            <person name="Lee S.L."/>
            <person name="Shimizu K.K."/>
        </authorList>
    </citation>
    <scope>NUCLEOTIDE SEQUENCE [LARGE SCALE GENOMIC DNA]</scope>
    <source>
        <strain evidence="1">214</strain>
    </source>
</reference>
<accession>A0AAV5MT69</accession>
<gene>
    <name evidence="1" type="ORF">SLEP1_g59357</name>
</gene>
<organism evidence="1 2">
    <name type="scientific">Rubroshorea leprosula</name>
    <dbReference type="NCBI Taxonomy" id="152421"/>
    <lineage>
        <taxon>Eukaryota</taxon>
        <taxon>Viridiplantae</taxon>
        <taxon>Streptophyta</taxon>
        <taxon>Embryophyta</taxon>
        <taxon>Tracheophyta</taxon>
        <taxon>Spermatophyta</taxon>
        <taxon>Magnoliopsida</taxon>
        <taxon>eudicotyledons</taxon>
        <taxon>Gunneridae</taxon>
        <taxon>Pentapetalae</taxon>
        <taxon>rosids</taxon>
        <taxon>malvids</taxon>
        <taxon>Malvales</taxon>
        <taxon>Dipterocarpaceae</taxon>
        <taxon>Rubroshorea</taxon>
    </lineage>
</organism>
<name>A0AAV5MT69_9ROSI</name>
<dbReference type="Proteomes" id="UP001054252">
    <property type="component" value="Unassembled WGS sequence"/>
</dbReference>